<evidence type="ECO:0000313" key="1">
    <source>
        <dbReference type="EMBL" id="MFC0708523.1"/>
    </source>
</evidence>
<sequence>MAATTTHSHPIRRFIKRQAVEDITGLSCSEIYRRVAAGSFPAQVTLGPKSVVWIEAEVLAWCEARIAESRGEVA</sequence>
<dbReference type="InterPro" id="IPR010260">
    <property type="entry name" value="AlpA"/>
</dbReference>
<proteinExistence type="predicted"/>
<protein>
    <submittedName>
        <fullName evidence="1">Helix-turn-helix transcriptional regulator</fullName>
    </submittedName>
</protein>
<keyword evidence="2" id="KW-1185">Reference proteome</keyword>
<reference evidence="1 2" key="1">
    <citation type="submission" date="2024-09" db="EMBL/GenBank/DDBJ databases">
        <authorList>
            <person name="Sun Q."/>
            <person name="Mori K."/>
        </authorList>
    </citation>
    <scope>NUCLEOTIDE SEQUENCE [LARGE SCALE GENOMIC DNA]</scope>
    <source>
        <strain evidence="1 2">NCAIM B.01794</strain>
    </source>
</reference>
<organism evidence="1 2">
    <name type="scientific">Azorhizophilus paspali</name>
    <name type="common">Azotobacter paspali</name>
    <dbReference type="NCBI Taxonomy" id="69963"/>
    <lineage>
        <taxon>Bacteria</taxon>
        <taxon>Pseudomonadati</taxon>
        <taxon>Pseudomonadota</taxon>
        <taxon>Gammaproteobacteria</taxon>
        <taxon>Pseudomonadales</taxon>
        <taxon>Pseudomonadaceae</taxon>
        <taxon>Azorhizophilus</taxon>
    </lineage>
</organism>
<dbReference type="EMBL" id="JBHLSS010000017">
    <property type="protein sequence ID" value="MFC0708523.1"/>
    <property type="molecule type" value="Genomic_DNA"/>
</dbReference>
<gene>
    <name evidence="1" type="ORF">ACFFGX_02560</name>
</gene>
<dbReference type="PANTHER" id="PTHR36154:SF1">
    <property type="entry name" value="DNA-BINDING TRANSCRIPTIONAL ACTIVATOR ALPA"/>
    <property type="match status" value="1"/>
</dbReference>
<name>A0ABV6SG76_AZOPA</name>
<dbReference type="RefSeq" id="WP_376942565.1">
    <property type="nucleotide sequence ID" value="NZ_CP171449.1"/>
</dbReference>
<evidence type="ECO:0000313" key="2">
    <source>
        <dbReference type="Proteomes" id="UP001589891"/>
    </source>
</evidence>
<dbReference type="PANTHER" id="PTHR36154">
    <property type="entry name" value="DNA-BINDING TRANSCRIPTIONAL ACTIVATOR ALPA"/>
    <property type="match status" value="1"/>
</dbReference>
<dbReference type="Proteomes" id="UP001589891">
    <property type="component" value="Unassembled WGS sequence"/>
</dbReference>
<comment type="caution">
    <text evidence="1">The sequence shown here is derived from an EMBL/GenBank/DDBJ whole genome shotgun (WGS) entry which is preliminary data.</text>
</comment>
<accession>A0ABV6SG76</accession>
<dbReference type="Pfam" id="PF05930">
    <property type="entry name" value="Phage_AlpA"/>
    <property type="match status" value="1"/>
</dbReference>
<dbReference type="Gene3D" id="1.10.238.160">
    <property type="match status" value="1"/>
</dbReference>
<dbReference type="InterPro" id="IPR052931">
    <property type="entry name" value="Prophage_regulatory_activator"/>
</dbReference>